<accession>A0A3L6E4M5</accession>
<dbReference type="Proteomes" id="UP000251960">
    <property type="component" value="Chromosome 7"/>
</dbReference>
<dbReference type="AlphaFoldDB" id="A0A3L6E4M5"/>
<evidence type="ECO:0000313" key="2">
    <source>
        <dbReference type="EMBL" id="PWZ15809.1"/>
    </source>
</evidence>
<dbReference type="ExpressionAtlas" id="A0A3L6E4M5">
    <property type="expression patterns" value="baseline and differential"/>
</dbReference>
<keyword evidence="1" id="KW-0732">Signal</keyword>
<protein>
    <submittedName>
        <fullName evidence="2">Uncharacterized protein</fullName>
    </submittedName>
</protein>
<evidence type="ECO:0000256" key="1">
    <source>
        <dbReference type="SAM" id="SignalP"/>
    </source>
</evidence>
<proteinExistence type="predicted"/>
<evidence type="ECO:0000313" key="3">
    <source>
        <dbReference type="Proteomes" id="UP000251960"/>
    </source>
</evidence>
<organism evidence="2 3">
    <name type="scientific">Zea mays</name>
    <name type="common">Maize</name>
    <dbReference type="NCBI Taxonomy" id="4577"/>
    <lineage>
        <taxon>Eukaryota</taxon>
        <taxon>Viridiplantae</taxon>
        <taxon>Streptophyta</taxon>
        <taxon>Embryophyta</taxon>
        <taxon>Tracheophyta</taxon>
        <taxon>Spermatophyta</taxon>
        <taxon>Magnoliopsida</taxon>
        <taxon>Liliopsida</taxon>
        <taxon>Poales</taxon>
        <taxon>Poaceae</taxon>
        <taxon>PACMAD clade</taxon>
        <taxon>Panicoideae</taxon>
        <taxon>Andropogonodae</taxon>
        <taxon>Andropogoneae</taxon>
        <taxon>Tripsacinae</taxon>
        <taxon>Zea</taxon>
    </lineage>
</organism>
<sequence>MSRRKNTALALVAWIMLLALFITTATASLPFPDPGSPILIMDAFHFISACQCCWLVQHPKVTCGHACCGDNCCPTTPPPSTR</sequence>
<comment type="caution">
    <text evidence="2">The sequence shown here is derived from an EMBL/GenBank/DDBJ whole genome shotgun (WGS) entry which is preliminary data.</text>
</comment>
<feature type="signal peptide" evidence="1">
    <location>
        <begin position="1"/>
        <end position="27"/>
    </location>
</feature>
<gene>
    <name evidence="2" type="ORF">Zm00014a_013663</name>
</gene>
<dbReference type="EMBL" id="NCVQ01000008">
    <property type="protein sequence ID" value="PWZ15809.1"/>
    <property type="molecule type" value="Genomic_DNA"/>
</dbReference>
<name>A0A3L6E4M5_MAIZE</name>
<reference evidence="2 3" key="1">
    <citation type="journal article" date="2018" name="Nat. Genet.">
        <title>Extensive intraspecific gene order and gene structural variations between Mo17 and other maize genomes.</title>
        <authorList>
            <person name="Sun S."/>
            <person name="Zhou Y."/>
            <person name="Chen J."/>
            <person name="Shi J."/>
            <person name="Zhao H."/>
            <person name="Zhao H."/>
            <person name="Song W."/>
            <person name="Zhang M."/>
            <person name="Cui Y."/>
            <person name="Dong X."/>
            <person name="Liu H."/>
            <person name="Ma X."/>
            <person name="Jiao Y."/>
            <person name="Wang B."/>
            <person name="Wei X."/>
            <person name="Stein J.C."/>
            <person name="Glaubitz J.C."/>
            <person name="Lu F."/>
            <person name="Yu G."/>
            <person name="Liang C."/>
            <person name="Fengler K."/>
            <person name="Li B."/>
            <person name="Rafalski A."/>
            <person name="Schnable P.S."/>
            <person name="Ware D.H."/>
            <person name="Buckler E.S."/>
            <person name="Lai J."/>
        </authorList>
    </citation>
    <scope>NUCLEOTIDE SEQUENCE [LARGE SCALE GENOMIC DNA]</scope>
    <source>
        <strain evidence="3">cv. Missouri 17</strain>
        <tissue evidence="2">Seedling</tissue>
    </source>
</reference>
<feature type="chain" id="PRO_5018248417" evidence="1">
    <location>
        <begin position="28"/>
        <end position="82"/>
    </location>
</feature>